<evidence type="ECO:0000256" key="3">
    <source>
        <dbReference type="ARBA" id="ARBA00022827"/>
    </source>
</evidence>
<feature type="chain" id="PRO_5020671646" description="FAD-binding PCMH-type domain-containing protein" evidence="5">
    <location>
        <begin position="21"/>
        <end position="512"/>
    </location>
</feature>
<dbReference type="PANTHER" id="PTHR42973">
    <property type="entry name" value="BINDING OXIDOREDUCTASE, PUTATIVE (AFU_ORTHOLOGUE AFUA_1G17690)-RELATED"/>
    <property type="match status" value="1"/>
</dbReference>
<dbReference type="InterPro" id="IPR006094">
    <property type="entry name" value="Oxid_FAD_bind_N"/>
</dbReference>
<sequence length="512" mass="54843">MRSLAAISGALCVSVALVVALPQEKLATERRRTDNAGLYLLSRRENEGLASKITQAEASGANPEAACAAAQAALGETIVQTQPLIQTDVENNWSQTCIAEPRCIFQPASASDVGKLVQILDDHQVKFAVRSGGHSPNPGWSSIGDAGVLFDMSAMSTISLSEDGKVVSVGPGARWGQVSTAADSKGVTVVGGREPAIGVGGLTLGGGNFYLTSEFGLAADNVKNFEAVLADGTIINANADENSDLFWSLKGGGPSFGIVTRYDLSTVPVYDLWYAAYLYTPDQALELLDAMAQWQKGGASDLRSSVVFSIGLDSALVLMTYSAQAESPAAFGPFYQIKPLTIAIPPTNDTVRSLHDPTSSGFAPTPGRHDYRAVSSQVDAQLYKDVYEFWLVEATAVHEATGANQTFVIQHVSRNVAQQGVGWTSLVDGLDEEDDELARSVSITTTARWRELSQERGLDIDFLYMNDASRDQSPLASYGEENVQKLKDVALKYDPTQLFQNLLNGRFLLSKL</sequence>
<protein>
    <recommendedName>
        <fullName evidence="6">FAD-binding PCMH-type domain-containing protein</fullName>
    </recommendedName>
</protein>
<dbReference type="SUPFAM" id="SSF56176">
    <property type="entry name" value="FAD-binding/transporter-associated domain-like"/>
    <property type="match status" value="1"/>
</dbReference>
<evidence type="ECO:0000256" key="1">
    <source>
        <dbReference type="ARBA" id="ARBA00005466"/>
    </source>
</evidence>
<dbReference type="PROSITE" id="PS51387">
    <property type="entry name" value="FAD_PCMH"/>
    <property type="match status" value="1"/>
</dbReference>
<evidence type="ECO:0000313" key="8">
    <source>
        <dbReference type="Proteomes" id="UP000293360"/>
    </source>
</evidence>
<comment type="similarity">
    <text evidence="1">Belongs to the oxygen-dependent FAD-linked oxidoreductase family.</text>
</comment>
<proteinExistence type="inferred from homology"/>
<evidence type="ECO:0000256" key="5">
    <source>
        <dbReference type="SAM" id="SignalP"/>
    </source>
</evidence>
<dbReference type="GO" id="GO:0016491">
    <property type="term" value="F:oxidoreductase activity"/>
    <property type="evidence" value="ECO:0007669"/>
    <property type="project" value="UniProtKB-KW"/>
</dbReference>
<dbReference type="InterPro" id="IPR036318">
    <property type="entry name" value="FAD-bd_PCMH-like_sf"/>
</dbReference>
<evidence type="ECO:0000256" key="2">
    <source>
        <dbReference type="ARBA" id="ARBA00022630"/>
    </source>
</evidence>
<dbReference type="AlphaFoldDB" id="A0A4Q4TH27"/>
<dbReference type="InterPro" id="IPR016169">
    <property type="entry name" value="FAD-bd_PCMH_sub2"/>
</dbReference>
<feature type="domain" description="FAD-binding PCMH-type" evidence="6">
    <location>
        <begin position="97"/>
        <end position="269"/>
    </location>
</feature>
<dbReference type="GO" id="GO:0071949">
    <property type="term" value="F:FAD binding"/>
    <property type="evidence" value="ECO:0007669"/>
    <property type="project" value="InterPro"/>
</dbReference>
<name>A0A4Q4TH27_9PEZI</name>
<keyword evidence="3" id="KW-0274">FAD</keyword>
<keyword evidence="5" id="KW-0732">Signal</keyword>
<dbReference type="InterPro" id="IPR016166">
    <property type="entry name" value="FAD-bd_PCMH"/>
</dbReference>
<feature type="signal peptide" evidence="5">
    <location>
        <begin position="1"/>
        <end position="20"/>
    </location>
</feature>
<dbReference type="Pfam" id="PF01565">
    <property type="entry name" value="FAD_binding_4"/>
    <property type="match status" value="1"/>
</dbReference>
<keyword evidence="8" id="KW-1185">Reference proteome</keyword>
<keyword evidence="4" id="KW-0560">Oxidoreductase</keyword>
<evidence type="ECO:0000259" key="6">
    <source>
        <dbReference type="PROSITE" id="PS51387"/>
    </source>
</evidence>
<dbReference type="PANTHER" id="PTHR42973:SF54">
    <property type="entry name" value="FAD-BINDING PCMH-TYPE DOMAIN-CONTAINING PROTEIN"/>
    <property type="match status" value="1"/>
</dbReference>
<dbReference type="Gene3D" id="3.30.465.10">
    <property type="match status" value="1"/>
</dbReference>
<dbReference type="Proteomes" id="UP000293360">
    <property type="component" value="Unassembled WGS sequence"/>
</dbReference>
<dbReference type="EMBL" id="QJNU01000179">
    <property type="protein sequence ID" value="RYP05144.1"/>
    <property type="molecule type" value="Genomic_DNA"/>
</dbReference>
<gene>
    <name evidence="7" type="ORF">DL764_003998</name>
</gene>
<evidence type="ECO:0000256" key="4">
    <source>
        <dbReference type="ARBA" id="ARBA00023002"/>
    </source>
</evidence>
<accession>A0A4Q4TH27</accession>
<organism evidence="7 8">
    <name type="scientific">Monosporascus ibericus</name>
    <dbReference type="NCBI Taxonomy" id="155417"/>
    <lineage>
        <taxon>Eukaryota</taxon>
        <taxon>Fungi</taxon>
        <taxon>Dikarya</taxon>
        <taxon>Ascomycota</taxon>
        <taxon>Pezizomycotina</taxon>
        <taxon>Sordariomycetes</taxon>
        <taxon>Xylariomycetidae</taxon>
        <taxon>Xylariales</taxon>
        <taxon>Xylariales incertae sedis</taxon>
        <taxon>Monosporascus</taxon>
    </lineage>
</organism>
<dbReference type="OrthoDB" id="2151789at2759"/>
<evidence type="ECO:0000313" key="7">
    <source>
        <dbReference type="EMBL" id="RYP05144.1"/>
    </source>
</evidence>
<dbReference type="InterPro" id="IPR050416">
    <property type="entry name" value="FAD-linked_Oxidoreductase"/>
</dbReference>
<dbReference type="STRING" id="155417.A0A4Q4TH27"/>
<comment type="caution">
    <text evidence="7">The sequence shown here is derived from an EMBL/GenBank/DDBJ whole genome shotgun (WGS) entry which is preliminary data.</text>
</comment>
<keyword evidence="2" id="KW-0285">Flavoprotein</keyword>
<reference evidence="7 8" key="1">
    <citation type="submission" date="2018-06" db="EMBL/GenBank/DDBJ databases">
        <title>Complete Genomes of Monosporascus.</title>
        <authorList>
            <person name="Robinson A.J."/>
            <person name="Natvig D.O."/>
        </authorList>
    </citation>
    <scope>NUCLEOTIDE SEQUENCE [LARGE SCALE GENOMIC DNA]</scope>
    <source>
        <strain evidence="7 8">CBS 110550</strain>
    </source>
</reference>